<comment type="caution">
    <text evidence="2">The sequence shown here is derived from an EMBL/GenBank/DDBJ whole genome shotgun (WGS) entry which is preliminary data.</text>
</comment>
<dbReference type="OrthoDB" id="10689289at2759"/>
<organism evidence="2 3">
    <name type="scientific">Elysia chlorotica</name>
    <name type="common">Eastern emerald elysia</name>
    <name type="synonym">Sea slug</name>
    <dbReference type="NCBI Taxonomy" id="188477"/>
    <lineage>
        <taxon>Eukaryota</taxon>
        <taxon>Metazoa</taxon>
        <taxon>Spiralia</taxon>
        <taxon>Lophotrochozoa</taxon>
        <taxon>Mollusca</taxon>
        <taxon>Gastropoda</taxon>
        <taxon>Heterobranchia</taxon>
        <taxon>Euthyneura</taxon>
        <taxon>Panpulmonata</taxon>
        <taxon>Sacoglossa</taxon>
        <taxon>Placobranchoidea</taxon>
        <taxon>Plakobranchidae</taxon>
        <taxon>Elysia</taxon>
    </lineage>
</organism>
<accession>A0A433U903</accession>
<reference evidence="2 3" key="1">
    <citation type="submission" date="2019-01" db="EMBL/GenBank/DDBJ databases">
        <title>A draft genome assembly of the solar-powered sea slug Elysia chlorotica.</title>
        <authorList>
            <person name="Cai H."/>
            <person name="Li Q."/>
            <person name="Fang X."/>
            <person name="Li J."/>
            <person name="Curtis N.E."/>
            <person name="Altenburger A."/>
            <person name="Shibata T."/>
            <person name="Feng M."/>
            <person name="Maeda T."/>
            <person name="Schwartz J.A."/>
            <person name="Shigenobu S."/>
            <person name="Lundholm N."/>
            <person name="Nishiyama T."/>
            <person name="Yang H."/>
            <person name="Hasebe M."/>
            <person name="Li S."/>
            <person name="Pierce S.K."/>
            <person name="Wang J."/>
        </authorList>
    </citation>
    <scope>NUCLEOTIDE SEQUENCE [LARGE SCALE GENOMIC DNA]</scope>
    <source>
        <strain evidence="2">EC2010</strain>
        <tissue evidence="2">Whole organism of an adult</tissue>
    </source>
</reference>
<name>A0A433U903_ELYCH</name>
<evidence type="ECO:0000313" key="3">
    <source>
        <dbReference type="Proteomes" id="UP000271974"/>
    </source>
</evidence>
<keyword evidence="3" id="KW-1185">Reference proteome</keyword>
<feature type="compositionally biased region" description="Basic residues" evidence="1">
    <location>
        <begin position="31"/>
        <end position="42"/>
    </location>
</feature>
<feature type="non-terminal residue" evidence="2">
    <location>
        <position position="557"/>
    </location>
</feature>
<feature type="region of interest" description="Disordered" evidence="1">
    <location>
        <begin position="363"/>
        <end position="384"/>
    </location>
</feature>
<feature type="compositionally biased region" description="Low complexity" evidence="1">
    <location>
        <begin position="409"/>
        <end position="438"/>
    </location>
</feature>
<sequence>MAKCLYPSASISSLVTAQSSEGPCVSDTVRTSRKRERRTRKKRSFMIASLIEPDSESCSDHDASDEELPSKRPALCDRVCDKQNLNGPEILPSGNNTFQGVKYRHLELEKSESFDQNSSNTNHQRPNSLPLKSIERVPEVSVLNVEKVEEISTVVKTNKARYATLHEQDKSAAEKDNQNQSVNATQQLASLTIKRALSPVQSSIDSNSHYAPKTVSELNHPTKFQMPHPHIPSPLWPVFPVDERNQPKPDKSTLNSTGPHCFRTPADVHVGKNHYQTDNSPRTDNYQALFQPLPIRLFHPGASLNPYLNQGLHTFHVPNLQYHANKVNTETSERKGRFLNHFQTLIENTAMMNTQRHYQEAVSLASNHQGPRAPTINGSSSNAHCVGNVARHHYSPSRAFHNTGGPTFSPSGSDGISVASSSEPGLSPAPSASLSSPSSPRPHHLLSLSPRPFLVTDRSGSASVTMTTPMAPVSKTAKATALGINDNIHSCPPSRLGLRHEHMQLKMGRASGTGFVDGSKSFKAFLENANVKLEFINGGNGIKNPLLSTEFAENKIG</sequence>
<feature type="region of interest" description="Disordered" evidence="1">
    <location>
        <begin position="111"/>
        <end position="132"/>
    </location>
</feature>
<dbReference type="EMBL" id="RQTK01000036">
    <property type="protein sequence ID" value="RUS90278.1"/>
    <property type="molecule type" value="Genomic_DNA"/>
</dbReference>
<evidence type="ECO:0000256" key="1">
    <source>
        <dbReference type="SAM" id="MobiDB-lite"/>
    </source>
</evidence>
<gene>
    <name evidence="2" type="ORF">EGW08_001967</name>
</gene>
<evidence type="ECO:0000313" key="2">
    <source>
        <dbReference type="EMBL" id="RUS90278.1"/>
    </source>
</evidence>
<protein>
    <submittedName>
        <fullName evidence="2">Uncharacterized protein</fullName>
    </submittedName>
</protein>
<proteinExistence type="predicted"/>
<feature type="region of interest" description="Disordered" evidence="1">
    <location>
        <begin position="17"/>
        <end position="42"/>
    </location>
</feature>
<feature type="region of interest" description="Disordered" evidence="1">
    <location>
        <begin position="396"/>
        <end position="452"/>
    </location>
</feature>
<dbReference type="Proteomes" id="UP000271974">
    <property type="component" value="Unassembled WGS sequence"/>
</dbReference>
<feature type="compositionally biased region" description="Polar residues" evidence="1">
    <location>
        <begin position="114"/>
        <end position="127"/>
    </location>
</feature>
<dbReference type="AlphaFoldDB" id="A0A433U903"/>